<evidence type="ECO:0000313" key="1">
    <source>
        <dbReference type="EMBL" id="KAG2483896.1"/>
    </source>
</evidence>
<dbReference type="AlphaFoldDB" id="A0A836BP30"/>
<name>A0A836BP30_9CHLO</name>
<organism evidence="1 2">
    <name type="scientific">Edaphochlamys debaryana</name>
    <dbReference type="NCBI Taxonomy" id="47281"/>
    <lineage>
        <taxon>Eukaryota</taxon>
        <taxon>Viridiplantae</taxon>
        <taxon>Chlorophyta</taxon>
        <taxon>core chlorophytes</taxon>
        <taxon>Chlorophyceae</taxon>
        <taxon>CS clade</taxon>
        <taxon>Chlamydomonadales</taxon>
        <taxon>Chlamydomonadales incertae sedis</taxon>
        <taxon>Edaphochlamys</taxon>
    </lineage>
</organism>
<accession>A0A836BP30</accession>
<dbReference type="EMBL" id="JAEHOE010000163">
    <property type="protein sequence ID" value="KAG2483896.1"/>
    <property type="molecule type" value="Genomic_DNA"/>
</dbReference>
<evidence type="ECO:0000313" key="2">
    <source>
        <dbReference type="Proteomes" id="UP000612055"/>
    </source>
</evidence>
<proteinExistence type="predicted"/>
<comment type="caution">
    <text evidence="1">The sequence shown here is derived from an EMBL/GenBank/DDBJ whole genome shotgun (WGS) entry which is preliminary data.</text>
</comment>
<protein>
    <submittedName>
        <fullName evidence="1">Uncharacterized protein</fullName>
    </submittedName>
</protein>
<dbReference type="Proteomes" id="UP000612055">
    <property type="component" value="Unassembled WGS sequence"/>
</dbReference>
<gene>
    <name evidence="1" type="ORF">HYH03_017290</name>
</gene>
<reference evidence="1" key="1">
    <citation type="journal article" date="2020" name="bioRxiv">
        <title>Comparative genomics of Chlamydomonas.</title>
        <authorList>
            <person name="Craig R.J."/>
            <person name="Hasan A.R."/>
            <person name="Ness R.W."/>
            <person name="Keightley P.D."/>
        </authorList>
    </citation>
    <scope>NUCLEOTIDE SEQUENCE</scope>
    <source>
        <strain evidence="1">CCAP 11/70</strain>
    </source>
</reference>
<keyword evidence="2" id="KW-1185">Reference proteome</keyword>
<sequence>MPCDIECVAKVAASTVVIINKVERCTLYYVYDYDTPSDRVTIDGPYIVAVIFDDAKQVPWFFSKVAVKDIDRTAIRDTLDLFDLSDDDMQKLQRFIMLLNGDSTKDIKYMSMVSCIKFSNMPDDAACVRSEEIMKAKDIFDILKNIRKF</sequence>